<dbReference type="Pfam" id="PF02518">
    <property type="entry name" value="HATPase_c"/>
    <property type="match status" value="1"/>
</dbReference>
<evidence type="ECO:0000313" key="7">
    <source>
        <dbReference type="Proteomes" id="UP001519309"/>
    </source>
</evidence>
<dbReference type="InterPro" id="IPR005467">
    <property type="entry name" value="His_kinase_dom"/>
</dbReference>
<evidence type="ECO:0000256" key="1">
    <source>
        <dbReference type="ARBA" id="ARBA00000085"/>
    </source>
</evidence>
<keyword evidence="3 6" id="KW-0808">Transferase</keyword>
<proteinExistence type="predicted"/>
<gene>
    <name evidence="6" type="ORF">J2Z21_006951</name>
</gene>
<comment type="catalytic activity">
    <reaction evidence="1">
        <text>ATP + protein L-histidine = ADP + protein N-phospho-L-histidine.</text>
        <dbReference type="EC" id="2.7.13.3"/>
    </reaction>
</comment>
<organism evidence="6 7">
    <name type="scientific">Streptomyces griseochromogenes</name>
    <dbReference type="NCBI Taxonomy" id="68214"/>
    <lineage>
        <taxon>Bacteria</taxon>
        <taxon>Bacillati</taxon>
        <taxon>Actinomycetota</taxon>
        <taxon>Actinomycetes</taxon>
        <taxon>Kitasatosporales</taxon>
        <taxon>Streptomycetaceae</taxon>
        <taxon>Streptomyces</taxon>
    </lineage>
</organism>
<dbReference type="PANTHER" id="PTHR45569">
    <property type="entry name" value="SENSOR PROTEIN KDPD"/>
    <property type="match status" value="1"/>
</dbReference>
<dbReference type="InterPro" id="IPR052023">
    <property type="entry name" value="Histidine_kinase_KdpD"/>
</dbReference>
<dbReference type="InterPro" id="IPR003594">
    <property type="entry name" value="HATPase_dom"/>
</dbReference>
<dbReference type="SMART" id="SM00387">
    <property type="entry name" value="HATPase_c"/>
    <property type="match status" value="1"/>
</dbReference>
<dbReference type="InterPro" id="IPR004358">
    <property type="entry name" value="Sig_transdc_His_kin-like_C"/>
</dbReference>
<keyword evidence="4" id="KW-0902">Two-component regulatory system</keyword>
<dbReference type="EMBL" id="JAGGLP010000018">
    <property type="protein sequence ID" value="MBP2053949.1"/>
    <property type="molecule type" value="Genomic_DNA"/>
</dbReference>
<evidence type="ECO:0000256" key="2">
    <source>
        <dbReference type="ARBA" id="ARBA00012438"/>
    </source>
</evidence>
<comment type="caution">
    <text evidence="6">The sequence shown here is derived from an EMBL/GenBank/DDBJ whole genome shotgun (WGS) entry which is preliminary data.</text>
</comment>
<name>A0ABS4M2Q2_9ACTN</name>
<evidence type="ECO:0000259" key="5">
    <source>
        <dbReference type="PROSITE" id="PS50109"/>
    </source>
</evidence>
<evidence type="ECO:0000313" key="6">
    <source>
        <dbReference type="EMBL" id="MBP2053949.1"/>
    </source>
</evidence>
<evidence type="ECO:0000256" key="4">
    <source>
        <dbReference type="ARBA" id="ARBA00023012"/>
    </source>
</evidence>
<dbReference type="Gene3D" id="3.30.565.10">
    <property type="entry name" value="Histidine kinase-like ATPase, C-terminal domain"/>
    <property type="match status" value="1"/>
</dbReference>
<reference evidence="6 7" key="1">
    <citation type="submission" date="2021-03" db="EMBL/GenBank/DDBJ databases">
        <title>Genomic Encyclopedia of Type Strains, Phase IV (KMG-IV): sequencing the most valuable type-strain genomes for metagenomic binning, comparative biology and taxonomic classification.</title>
        <authorList>
            <person name="Goeker M."/>
        </authorList>
    </citation>
    <scope>NUCLEOTIDE SEQUENCE [LARGE SCALE GENOMIC DNA]</scope>
    <source>
        <strain evidence="6 7">DSM 40499</strain>
    </source>
</reference>
<sequence>MQLDIPEALPMVAADPGLLERPVANIVENAVKYSPDDLSVLVSASAIAGWVEVRVVDRGPGVPDEAKGRIFAPFQRYGDAPRGAGVGLGLAVARGFAEVVGGTLTAEDASGVGLTMVLSVPAAQGSPPVSLGLSVTTTA</sequence>
<dbReference type="CDD" id="cd00075">
    <property type="entry name" value="HATPase"/>
    <property type="match status" value="1"/>
</dbReference>
<keyword evidence="3 6" id="KW-0418">Kinase</keyword>
<keyword evidence="7" id="KW-1185">Reference proteome</keyword>
<dbReference type="Proteomes" id="UP001519309">
    <property type="component" value="Unassembled WGS sequence"/>
</dbReference>
<protein>
    <recommendedName>
        <fullName evidence="2">histidine kinase</fullName>
        <ecNumber evidence="2">2.7.13.3</ecNumber>
    </recommendedName>
</protein>
<evidence type="ECO:0000256" key="3">
    <source>
        <dbReference type="ARBA" id="ARBA00022777"/>
    </source>
</evidence>
<dbReference type="PANTHER" id="PTHR45569:SF1">
    <property type="entry name" value="SENSOR PROTEIN KDPD"/>
    <property type="match status" value="1"/>
</dbReference>
<dbReference type="InterPro" id="IPR036890">
    <property type="entry name" value="HATPase_C_sf"/>
</dbReference>
<dbReference type="PRINTS" id="PR00344">
    <property type="entry name" value="BCTRLSENSOR"/>
</dbReference>
<dbReference type="SUPFAM" id="SSF55874">
    <property type="entry name" value="ATPase domain of HSP90 chaperone/DNA topoisomerase II/histidine kinase"/>
    <property type="match status" value="1"/>
</dbReference>
<accession>A0ABS4M2Q2</accession>
<dbReference type="PROSITE" id="PS50109">
    <property type="entry name" value="HIS_KIN"/>
    <property type="match status" value="1"/>
</dbReference>
<feature type="domain" description="Histidine kinase" evidence="5">
    <location>
        <begin position="1"/>
        <end position="124"/>
    </location>
</feature>
<dbReference type="GO" id="GO:0016301">
    <property type="term" value="F:kinase activity"/>
    <property type="evidence" value="ECO:0007669"/>
    <property type="project" value="UniProtKB-KW"/>
</dbReference>
<dbReference type="EC" id="2.7.13.3" evidence="2"/>